<dbReference type="SUPFAM" id="SSF49879">
    <property type="entry name" value="SMAD/FHA domain"/>
    <property type="match status" value="2"/>
</dbReference>
<proteinExistence type="predicted"/>
<dbReference type="AlphaFoldDB" id="A0A829YLV8"/>
<keyword evidence="1" id="KW-0472">Membrane</keyword>
<keyword evidence="4" id="KW-1185">Reference proteome</keyword>
<dbReference type="InterPro" id="IPR000253">
    <property type="entry name" value="FHA_dom"/>
</dbReference>
<name>A0A829YLV8_9GAMM</name>
<protein>
    <recommendedName>
        <fullName evidence="2">FHA domain-containing protein</fullName>
    </recommendedName>
</protein>
<evidence type="ECO:0000259" key="2">
    <source>
        <dbReference type="PROSITE" id="PS50006"/>
    </source>
</evidence>
<organism evidence="3 4">
    <name type="scientific">Steroidobacter agaridevorans</name>
    <dbReference type="NCBI Taxonomy" id="2695856"/>
    <lineage>
        <taxon>Bacteria</taxon>
        <taxon>Pseudomonadati</taxon>
        <taxon>Pseudomonadota</taxon>
        <taxon>Gammaproteobacteria</taxon>
        <taxon>Steroidobacterales</taxon>
        <taxon>Steroidobacteraceae</taxon>
        <taxon>Steroidobacter</taxon>
    </lineage>
</organism>
<comment type="caution">
    <text evidence="3">The sequence shown here is derived from an EMBL/GenBank/DDBJ whole genome shotgun (WGS) entry which is preliminary data.</text>
</comment>
<feature type="transmembrane region" description="Helical" evidence="1">
    <location>
        <begin position="300"/>
        <end position="321"/>
    </location>
</feature>
<feature type="domain" description="FHA" evidence="2">
    <location>
        <begin position="24"/>
        <end position="73"/>
    </location>
</feature>
<dbReference type="PANTHER" id="PTHR23308">
    <property type="entry name" value="NUCLEAR INHIBITOR OF PROTEIN PHOSPHATASE-1"/>
    <property type="match status" value="1"/>
</dbReference>
<gene>
    <name evidence="3" type="ORF">GCM10011487_62950</name>
</gene>
<dbReference type="EMBL" id="BLJN01000008">
    <property type="protein sequence ID" value="GFE84295.1"/>
    <property type="molecule type" value="Genomic_DNA"/>
</dbReference>
<dbReference type="InterPro" id="IPR008984">
    <property type="entry name" value="SMAD_FHA_dom_sf"/>
</dbReference>
<dbReference type="InterPro" id="IPR050923">
    <property type="entry name" value="Cell_Proc_Reg/RNA_Proc"/>
</dbReference>
<accession>A0A829YLV8</accession>
<dbReference type="SMART" id="SM00240">
    <property type="entry name" value="FHA"/>
    <property type="match status" value="2"/>
</dbReference>
<dbReference type="RefSeq" id="WP_161815887.1">
    <property type="nucleotide sequence ID" value="NZ_BLJN01000008.1"/>
</dbReference>
<sequence length="324" mass="34506">MVAESNAFLIKVGSSREIQLKSETVLGRQAECDVLLTEGHASRRHARLVQADDGYWLEDLGSSNGTFINGNRISGRVKIASGDRLRFDVEEYDFRVPSQAAPVALDESKTVYRAPESAAVVAESSGVFKRPGAWADPDAMGDAGVHKTKFIDPAQMKQMASSAAPVAAVPSAVDGPHLQVVSGSRTGLNIQLAVGDSGNAEWTIGSQTDREVQFMDSGVSALHAKIVNEGERWKVLDQMSANGTFVNGKRANVSYLASGDRVRFGPVECVFRTDASSGPITATQRIVDAGTGEEAKGKSLVVATIAFLATIAVLFVAYKFLLSK</sequence>
<reference evidence="4" key="1">
    <citation type="submission" date="2020-01" db="EMBL/GenBank/DDBJ databases">
        <title>'Steroidobacter agaridevorans' sp. nov., agar-degrading bacteria isolated from rhizosphere soils.</title>
        <authorList>
            <person name="Ikenaga M."/>
            <person name="Kataoka M."/>
            <person name="Murouchi A."/>
            <person name="Katsuragi S."/>
            <person name="Sakai M."/>
        </authorList>
    </citation>
    <scope>NUCLEOTIDE SEQUENCE [LARGE SCALE GENOMIC DNA]</scope>
    <source>
        <strain evidence="4">YU21-B</strain>
    </source>
</reference>
<dbReference type="Gene3D" id="2.60.200.20">
    <property type="match status" value="2"/>
</dbReference>
<evidence type="ECO:0000256" key="1">
    <source>
        <dbReference type="SAM" id="Phobius"/>
    </source>
</evidence>
<dbReference type="Proteomes" id="UP000445000">
    <property type="component" value="Unassembled WGS sequence"/>
</dbReference>
<keyword evidence="1" id="KW-0812">Transmembrane</keyword>
<evidence type="ECO:0000313" key="3">
    <source>
        <dbReference type="EMBL" id="GFE84295.1"/>
    </source>
</evidence>
<dbReference type="CDD" id="cd00060">
    <property type="entry name" value="FHA"/>
    <property type="match status" value="2"/>
</dbReference>
<evidence type="ECO:0000313" key="4">
    <source>
        <dbReference type="Proteomes" id="UP000445000"/>
    </source>
</evidence>
<dbReference type="PROSITE" id="PS50006">
    <property type="entry name" value="FHA_DOMAIN"/>
    <property type="match status" value="2"/>
</dbReference>
<keyword evidence="1" id="KW-1133">Transmembrane helix</keyword>
<dbReference type="Pfam" id="PF00498">
    <property type="entry name" value="FHA"/>
    <property type="match status" value="2"/>
</dbReference>
<feature type="domain" description="FHA" evidence="2">
    <location>
        <begin position="202"/>
        <end position="251"/>
    </location>
</feature>